<evidence type="ECO:0000256" key="8">
    <source>
        <dbReference type="ARBA" id="ARBA00044786"/>
    </source>
</evidence>
<comment type="function">
    <text evidence="10">PPIases accelerate the folding of proteins. It catalyzes the cis-trans isomerization of proline imidic peptide bonds in oligopeptides.</text>
</comment>
<dbReference type="Gene3D" id="1.20.120.1150">
    <property type="match status" value="1"/>
</dbReference>
<dbReference type="InterPro" id="IPR004327">
    <property type="entry name" value="Phstyr_phstse_ac"/>
</dbReference>
<dbReference type="GO" id="GO:0008160">
    <property type="term" value="F:protein tyrosine phosphatase activator activity"/>
    <property type="evidence" value="ECO:0007669"/>
    <property type="project" value="TreeGrafter"/>
</dbReference>
<evidence type="ECO:0000256" key="9">
    <source>
        <dbReference type="ARBA" id="ARBA00044820"/>
    </source>
</evidence>
<evidence type="ECO:0000256" key="3">
    <source>
        <dbReference type="ARBA" id="ARBA00011019"/>
    </source>
</evidence>
<comment type="subcellular location">
    <subcellularLocation>
        <location evidence="2 10">Cytoplasm</location>
    </subcellularLocation>
</comment>
<dbReference type="FunFam" id="1.20.120.1150:FF:000002">
    <property type="entry name" value="Serine/threonine-protein phosphatase 2A activator"/>
    <property type="match status" value="1"/>
</dbReference>
<comment type="similarity">
    <text evidence="3 10">Belongs to the PTPA-type PPIase family.</text>
</comment>
<evidence type="ECO:0000256" key="7">
    <source>
        <dbReference type="ARBA" id="ARBA00023235"/>
    </source>
</evidence>
<dbReference type="EC" id="5.2.1.8" evidence="4 10"/>
<dbReference type="AlphaFoldDB" id="A0A0R3S885"/>
<dbReference type="GO" id="GO:0003755">
    <property type="term" value="F:peptidyl-prolyl cis-trans isomerase activity"/>
    <property type="evidence" value="ECO:0007669"/>
    <property type="project" value="UniProtKB-KW"/>
</dbReference>
<evidence type="ECO:0000256" key="1">
    <source>
        <dbReference type="ARBA" id="ARBA00000971"/>
    </source>
</evidence>
<dbReference type="GO" id="GO:0005634">
    <property type="term" value="C:nucleus"/>
    <property type="evidence" value="ECO:0007669"/>
    <property type="project" value="TreeGrafter"/>
</dbReference>
<evidence type="ECO:0000313" key="11">
    <source>
        <dbReference type="WBParaSite" id="HDID_0000033601-mRNA-1"/>
    </source>
</evidence>
<dbReference type="InterPro" id="IPR037218">
    <property type="entry name" value="PTPA_sf"/>
</dbReference>
<protein>
    <recommendedName>
        <fullName evidence="8 10">Serine/threonine-protein phosphatase 2A activator</fullName>
        <ecNumber evidence="4 10">5.2.1.8</ecNumber>
    </recommendedName>
    <alternativeName>
        <fullName evidence="9 10">Phosphotyrosyl phosphatase activator</fullName>
    </alternativeName>
</protein>
<sequence length="376" mass="42531">LCIQMVLSKCINSQMDMMTWKSSQAFAHIMSFIEGVNVCVRAKSINDRQTMSPVSCEFYSFLQSISKVIELLNQLDAQVDLTPLEVNPQRYGNKAFCDYYLWLCKNAFQMIVEILGLDPATGKLLLRVFMYFLTEHLDEIVKYLTESVGNSFRIDYGTGHELSFIAFIISLFKIGYLKQPETPISGPATQLNDYAASGLYILSAYLKLVRHLQTYFRMEPAGSHGVWSLDDFQFVPYIWGSSQIIGTGLYEPSDIPNKEIAEKEANSNLLFSCINYIYQVKTGPFAEHSSCLQSLSNVPNWEKVNSGMIKMYKGEVLDKFPVVQHFLFGQLLKFEPLSSLQHVPEAFPSPLAYPSRLLGGPTSYIRSPFIEPTGDP</sequence>
<dbReference type="WBParaSite" id="HDID_0000033601-mRNA-1">
    <property type="protein sequence ID" value="HDID_0000033601-mRNA-1"/>
    <property type="gene ID" value="HDID_0000033601"/>
</dbReference>
<dbReference type="PANTHER" id="PTHR10012">
    <property type="entry name" value="SERINE/THREONINE-PROTEIN PHOSPHATASE 2A REGULATORY SUBUNIT B"/>
    <property type="match status" value="1"/>
</dbReference>
<dbReference type="CDD" id="cd04087">
    <property type="entry name" value="PTPA"/>
    <property type="match status" value="1"/>
</dbReference>
<dbReference type="STRING" id="6216.A0A0R3S885"/>
<dbReference type="PIRSF" id="PIRSF016325">
    <property type="entry name" value="Phstyr_phstse_ac"/>
    <property type="match status" value="1"/>
</dbReference>
<dbReference type="GO" id="GO:0000159">
    <property type="term" value="C:protein phosphatase type 2A complex"/>
    <property type="evidence" value="ECO:0007669"/>
    <property type="project" value="TreeGrafter"/>
</dbReference>
<evidence type="ECO:0000256" key="6">
    <source>
        <dbReference type="ARBA" id="ARBA00023110"/>
    </source>
</evidence>
<dbReference type="SUPFAM" id="SSF140984">
    <property type="entry name" value="PTPA-like"/>
    <property type="match status" value="1"/>
</dbReference>
<evidence type="ECO:0000256" key="4">
    <source>
        <dbReference type="ARBA" id="ARBA00013194"/>
    </source>
</evidence>
<name>A0A0R3S885_HYMDI</name>
<dbReference type="Pfam" id="PF03095">
    <property type="entry name" value="PTPA"/>
    <property type="match status" value="1"/>
</dbReference>
<keyword evidence="7 10" id="KW-0413">Isomerase</keyword>
<keyword evidence="6 10" id="KW-0697">Rotamase</keyword>
<dbReference type="PANTHER" id="PTHR10012:SF0">
    <property type="entry name" value="SERINE_THREONINE-PROTEIN PHOSPHATASE 2A ACTIVATOR"/>
    <property type="match status" value="1"/>
</dbReference>
<proteinExistence type="inferred from homology"/>
<reference evidence="11" key="1">
    <citation type="submission" date="2017-02" db="UniProtKB">
        <authorList>
            <consortium name="WormBaseParasite"/>
        </authorList>
    </citation>
    <scope>IDENTIFICATION</scope>
</reference>
<comment type="catalytic activity">
    <reaction evidence="1 10">
        <text>[protein]-peptidylproline (omega=180) = [protein]-peptidylproline (omega=0)</text>
        <dbReference type="Rhea" id="RHEA:16237"/>
        <dbReference type="Rhea" id="RHEA-COMP:10747"/>
        <dbReference type="Rhea" id="RHEA-COMP:10748"/>
        <dbReference type="ChEBI" id="CHEBI:83833"/>
        <dbReference type="ChEBI" id="CHEBI:83834"/>
        <dbReference type="EC" id="5.2.1.8"/>
    </reaction>
</comment>
<keyword evidence="5 10" id="KW-0963">Cytoplasm</keyword>
<evidence type="ECO:0000256" key="5">
    <source>
        <dbReference type="ARBA" id="ARBA00022490"/>
    </source>
</evidence>
<evidence type="ECO:0000256" key="10">
    <source>
        <dbReference type="RuleBase" id="RU361210"/>
    </source>
</evidence>
<accession>A0A0R3S885</accession>
<organism evidence="11">
    <name type="scientific">Hymenolepis diminuta</name>
    <name type="common">Rat tapeworm</name>
    <dbReference type="NCBI Taxonomy" id="6216"/>
    <lineage>
        <taxon>Eukaryota</taxon>
        <taxon>Metazoa</taxon>
        <taxon>Spiralia</taxon>
        <taxon>Lophotrochozoa</taxon>
        <taxon>Platyhelminthes</taxon>
        <taxon>Cestoda</taxon>
        <taxon>Eucestoda</taxon>
        <taxon>Cyclophyllidea</taxon>
        <taxon>Hymenolepididae</taxon>
        <taxon>Hymenolepis</taxon>
    </lineage>
</organism>
<dbReference type="GO" id="GO:0005737">
    <property type="term" value="C:cytoplasm"/>
    <property type="evidence" value="ECO:0007669"/>
    <property type="project" value="UniProtKB-SubCell"/>
</dbReference>
<dbReference type="GO" id="GO:0007052">
    <property type="term" value="P:mitotic spindle organization"/>
    <property type="evidence" value="ECO:0007669"/>
    <property type="project" value="TreeGrafter"/>
</dbReference>
<dbReference type="InterPro" id="IPR043170">
    <property type="entry name" value="PTPA_C_lid"/>
</dbReference>
<evidence type="ECO:0000256" key="2">
    <source>
        <dbReference type="ARBA" id="ARBA00004496"/>
    </source>
</evidence>